<name>A0A2H0RMY7_9BACT</name>
<gene>
    <name evidence="1" type="ORF">COV06_00765</name>
</gene>
<organism evidence="1 2">
    <name type="scientific">Candidatus Uhrbacteria bacterium CG10_big_fil_rev_8_21_14_0_10_50_16</name>
    <dbReference type="NCBI Taxonomy" id="1975039"/>
    <lineage>
        <taxon>Bacteria</taxon>
        <taxon>Candidatus Uhriibacteriota</taxon>
    </lineage>
</organism>
<dbReference type="AlphaFoldDB" id="A0A2H0RMY7"/>
<protein>
    <submittedName>
        <fullName evidence="1">Uncharacterized protein</fullName>
    </submittedName>
</protein>
<dbReference type="Proteomes" id="UP000230084">
    <property type="component" value="Unassembled WGS sequence"/>
</dbReference>
<evidence type="ECO:0000313" key="1">
    <source>
        <dbReference type="EMBL" id="PIR47919.1"/>
    </source>
</evidence>
<comment type="caution">
    <text evidence="1">The sequence shown here is derived from an EMBL/GenBank/DDBJ whole genome shotgun (WGS) entry which is preliminary data.</text>
</comment>
<accession>A0A2H0RMY7</accession>
<reference evidence="1 2" key="1">
    <citation type="submission" date="2017-09" db="EMBL/GenBank/DDBJ databases">
        <title>Depth-based differentiation of microbial function through sediment-hosted aquifers and enrichment of novel symbionts in the deep terrestrial subsurface.</title>
        <authorList>
            <person name="Probst A.J."/>
            <person name="Ladd B."/>
            <person name="Jarett J.K."/>
            <person name="Geller-Mcgrath D.E."/>
            <person name="Sieber C.M."/>
            <person name="Emerson J.B."/>
            <person name="Anantharaman K."/>
            <person name="Thomas B.C."/>
            <person name="Malmstrom R."/>
            <person name="Stieglmeier M."/>
            <person name="Klingl A."/>
            <person name="Woyke T."/>
            <person name="Ryan C.M."/>
            <person name="Banfield J.F."/>
        </authorList>
    </citation>
    <scope>NUCLEOTIDE SEQUENCE [LARGE SCALE GENOMIC DNA]</scope>
    <source>
        <strain evidence="1">CG10_big_fil_rev_8_21_14_0_10_50_16</strain>
    </source>
</reference>
<proteinExistence type="predicted"/>
<evidence type="ECO:0000313" key="2">
    <source>
        <dbReference type="Proteomes" id="UP000230084"/>
    </source>
</evidence>
<dbReference type="EMBL" id="PCYM01000001">
    <property type="protein sequence ID" value="PIR47919.1"/>
    <property type="molecule type" value="Genomic_DNA"/>
</dbReference>
<sequence length="81" mass="9010">MTLGDLLRDLQEIVRRVLKNANAVGSRFTRYAELKEELLAALRAELRIGSIQEAHALPVTTTLSDQVANLFRSLSRYAAAL</sequence>